<keyword evidence="1" id="KW-0812">Transmembrane</keyword>
<accession>A0A969WE96</accession>
<protein>
    <submittedName>
        <fullName evidence="2">Uncharacterized protein</fullName>
    </submittedName>
</protein>
<keyword evidence="1" id="KW-0472">Membrane</keyword>
<dbReference type="AlphaFoldDB" id="A0A969WE96"/>
<reference evidence="2" key="1">
    <citation type="submission" date="2020-03" db="EMBL/GenBank/DDBJ databases">
        <title>Solimonas marina sp. nov., isolated from deep seawater of the Pacific Ocean.</title>
        <authorList>
            <person name="Liu X."/>
            <person name="Lai Q."/>
            <person name="Sun F."/>
            <person name="Gai Y."/>
            <person name="Li G."/>
            <person name="Shao Z."/>
        </authorList>
    </citation>
    <scope>NUCLEOTIDE SEQUENCE</scope>
    <source>
        <strain evidence="2">C16B3</strain>
    </source>
</reference>
<keyword evidence="1" id="KW-1133">Transmembrane helix</keyword>
<evidence type="ECO:0000313" key="2">
    <source>
        <dbReference type="EMBL" id="NKF23175.1"/>
    </source>
</evidence>
<evidence type="ECO:0000313" key="3">
    <source>
        <dbReference type="Proteomes" id="UP000653472"/>
    </source>
</evidence>
<gene>
    <name evidence="2" type="ORF">G7Y82_12685</name>
</gene>
<feature type="transmembrane region" description="Helical" evidence="1">
    <location>
        <begin position="48"/>
        <end position="66"/>
    </location>
</feature>
<feature type="transmembrane region" description="Helical" evidence="1">
    <location>
        <begin position="104"/>
        <end position="124"/>
    </location>
</feature>
<dbReference type="Proteomes" id="UP000653472">
    <property type="component" value="Unassembled WGS sequence"/>
</dbReference>
<dbReference type="EMBL" id="JAAVXB010000006">
    <property type="protein sequence ID" value="NKF23175.1"/>
    <property type="molecule type" value="Genomic_DNA"/>
</dbReference>
<proteinExistence type="predicted"/>
<organism evidence="2 3">
    <name type="scientific">Solimonas marina</name>
    <dbReference type="NCBI Taxonomy" id="2714601"/>
    <lineage>
        <taxon>Bacteria</taxon>
        <taxon>Pseudomonadati</taxon>
        <taxon>Pseudomonadota</taxon>
        <taxon>Gammaproteobacteria</taxon>
        <taxon>Nevskiales</taxon>
        <taxon>Nevskiaceae</taxon>
        <taxon>Solimonas</taxon>
    </lineage>
</organism>
<keyword evidence="3" id="KW-1185">Reference proteome</keyword>
<name>A0A969WE96_9GAMM</name>
<evidence type="ECO:0000256" key="1">
    <source>
        <dbReference type="SAM" id="Phobius"/>
    </source>
</evidence>
<comment type="caution">
    <text evidence="2">The sequence shown here is derived from an EMBL/GenBank/DDBJ whole genome shotgun (WGS) entry which is preliminary data.</text>
</comment>
<feature type="transmembrane region" description="Helical" evidence="1">
    <location>
        <begin position="73"/>
        <end position="92"/>
    </location>
</feature>
<sequence>MRSLSLAYAAGTVAALVSSVALWAAGHFGVTAKLHVGIAPVLTFNWLYPRLVIGGLWGLQLLVPLSRGPFVRGILLSLAPTLLLLLWIYPFHDGLGWGGLRLGLLTPLLVWAVYLVWGWTAVLWSRSTGL</sequence>